<gene>
    <name evidence="2" type="ORF">HLB09_00905</name>
</gene>
<evidence type="ECO:0000313" key="2">
    <source>
        <dbReference type="EMBL" id="NNH21666.1"/>
    </source>
</evidence>
<dbReference type="Proteomes" id="UP000555552">
    <property type="component" value="Unassembled WGS sequence"/>
</dbReference>
<organism evidence="2 3">
    <name type="scientific">Pseudokineococcus marinus</name>
    <dbReference type="NCBI Taxonomy" id="351215"/>
    <lineage>
        <taxon>Bacteria</taxon>
        <taxon>Bacillati</taxon>
        <taxon>Actinomycetota</taxon>
        <taxon>Actinomycetes</taxon>
        <taxon>Kineosporiales</taxon>
        <taxon>Kineosporiaceae</taxon>
        <taxon>Pseudokineococcus</taxon>
    </lineage>
</organism>
<keyword evidence="3" id="KW-1185">Reference proteome</keyword>
<proteinExistence type="predicted"/>
<dbReference type="RefSeq" id="WP_171201534.1">
    <property type="nucleotide sequence ID" value="NZ_BAAANP010000006.1"/>
</dbReference>
<dbReference type="EMBL" id="JABEMA010000004">
    <property type="protein sequence ID" value="NNH21666.1"/>
    <property type="molecule type" value="Genomic_DNA"/>
</dbReference>
<evidence type="ECO:0000256" key="1">
    <source>
        <dbReference type="SAM" id="MobiDB-lite"/>
    </source>
</evidence>
<reference evidence="2 3" key="1">
    <citation type="submission" date="2020-05" db="EMBL/GenBank/DDBJ databases">
        <title>MicrobeNet Type strains.</title>
        <authorList>
            <person name="Nicholson A.C."/>
        </authorList>
    </citation>
    <scope>NUCLEOTIDE SEQUENCE [LARGE SCALE GENOMIC DNA]</scope>
    <source>
        <strain evidence="2 3">JCM 14547</strain>
    </source>
</reference>
<feature type="region of interest" description="Disordered" evidence="1">
    <location>
        <begin position="1"/>
        <end position="31"/>
    </location>
</feature>
<protein>
    <submittedName>
        <fullName evidence="2">Uncharacterized protein</fullName>
    </submittedName>
</protein>
<comment type="caution">
    <text evidence="2">The sequence shown here is derived from an EMBL/GenBank/DDBJ whole genome shotgun (WGS) entry which is preliminary data.</text>
</comment>
<sequence>MLTGDERDQAPTGREATAPVEPVVERRTVPDAAGSPTEVIVVDGVTYPARSPYLKPLDAVIADGRRRGRRRLGRRPR</sequence>
<accession>A0A849BQ41</accession>
<dbReference type="AlphaFoldDB" id="A0A849BQ41"/>
<evidence type="ECO:0000313" key="3">
    <source>
        <dbReference type="Proteomes" id="UP000555552"/>
    </source>
</evidence>
<name>A0A849BQ41_9ACTN</name>